<dbReference type="EMBL" id="CAOF01000178">
    <property type="protein sequence ID" value="CCO49393.1"/>
    <property type="molecule type" value="Genomic_DNA"/>
</dbReference>
<dbReference type="RefSeq" id="WP_004399378.1">
    <property type="nucleotide sequence ID" value="NZ_LK391965.1"/>
</dbReference>
<dbReference type="GeneID" id="97540441"/>
<name>A0AAV2VXB4_9VIBR</name>
<organism evidence="1 2">
    <name type="scientific">Vibrio nigripulchritudo SOn1</name>
    <dbReference type="NCBI Taxonomy" id="1238450"/>
    <lineage>
        <taxon>Bacteria</taxon>
        <taxon>Pseudomonadati</taxon>
        <taxon>Pseudomonadota</taxon>
        <taxon>Gammaproteobacteria</taxon>
        <taxon>Vibrionales</taxon>
        <taxon>Vibrionaceae</taxon>
        <taxon>Vibrio</taxon>
    </lineage>
</organism>
<evidence type="ECO:0008006" key="3">
    <source>
        <dbReference type="Google" id="ProtNLM"/>
    </source>
</evidence>
<comment type="caution">
    <text evidence="1">The sequence shown here is derived from an EMBL/GenBank/DDBJ whole genome shotgun (WGS) entry which is preliminary data.</text>
</comment>
<dbReference type="Proteomes" id="UP000018211">
    <property type="component" value="Unassembled WGS sequence"/>
</dbReference>
<gene>
    <name evidence="1" type="ORF">VIBNISOn1_820075</name>
</gene>
<proteinExistence type="predicted"/>
<sequence>MIGNLFAIILVTLFCLLFWQQRRQSELAKQMVAHRCKQLEIQVLSVSFKGHRFRHKSGKIGWHTVYQFEFSSLGDDYYIGELTMVGFHASHFDIPPYRM</sequence>
<evidence type="ECO:0000313" key="1">
    <source>
        <dbReference type="EMBL" id="CCO49393.1"/>
    </source>
</evidence>
<accession>A0AAV2VXB4</accession>
<dbReference type="InterPro" id="IPR021732">
    <property type="entry name" value="DUF3301"/>
</dbReference>
<dbReference type="Pfam" id="PF11743">
    <property type="entry name" value="DUF3301"/>
    <property type="match status" value="1"/>
</dbReference>
<protein>
    <recommendedName>
        <fullName evidence="3">DUF3301 domain-containing protein</fullName>
    </recommendedName>
</protein>
<evidence type="ECO:0000313" key="2">
    <source>
        <dbReference type="Proteomes" id="UP000018211"/>
    </source>
</evidence>
<reference evidence="1 2" key="1">
    <citation type="journal article" date="2013" name="ISME J.">
        <title>Comparative genomics of pathogenic lineages of Vibrio nigripulchritudo identifies virulence-associated traits.</title>
        <authorList>
            <person name="Goudenege D."/>
            <person name="Labreuche Y."/>
            <person name="Krin E."/>
            <person name="Ansquer D."/>
            <person name="Mangenot S."/>
            <person name="Calteau A."/>
            <person name="Medigue C."/>
            <person name="Mazel D."/>
            <person name="Polz M.F."/>
            <person name="Le Roux F."/>
        </authorList>
    </citation>
    <scope>NUCLEOTIDE SEQUENCE [LARGE SCALE GENOMIC DNA]</scope>
    <source>
        <strain evidence="1 2">SOn1</strain>
    </source>
</reference>
<dbReference type="AlphaFoldDB" id="A0AAV2VXB4"/>